<evidence type="ECO:0000313" key="2">
    <source>
        <dbReference type="Proteomes" id="UP000010366"/>
    </source>
</evidence>
<protein>
    <submittedName>
        <fullName evidence="1">Uncharacterized protein</fullName>
    </submittedName>
</protein>
<dbReference type="RefSeq" id="WP_015158911.1">
    <property type="nucleotide sequence ID" value="NC_019697.1"/>
</dbReference>
<organism evidence="1 2">
    <name type="scientific">Chamaesiphon minutus (strain ATCC 27169 / PCC 6605)</name>
    <dbReference type="NCBI Taxonomy" id="1173020"/>
    <lineage>
        <taxon>Bacteria</taxon>
        <taxon>Bacillati</taxon>
        <taxon>Cyanobacteriota</taxon>
        <taxon>Cyanophyceae</taxon>
        <taxon>Gomontiellales</taxon>
        <taxon>Chamaesiphonaceae</taxon>
        <taxon>Chamaesiphon</taxon>
    </lineage>
</organism>
<evidence type="ECO:0000313" key="1">
    <source>
        <dbReference type="EMBL" id="AFY92735.1"/>
    </source>
</evidence>
<dbReference type="STRING" id="1173020.Cha6605_1583"/>
<accession>K9UD41</accession>
<reference evidence="1 2" key="1">
    <citation type="submission" date="2012-05" db="EMBL/GenBank/DDBJ databases">
        <title>Finished chromosome of genome of Chamaesiphon sp. PCC 6605.</title>
        <authorList>
            <consortium name="US DOE Joint Genome Institute"/>
            <person name="Gugger M."/>
            <person name="Coursin T."/>
            <person name="Rippka R."/>
            <person name="Tandeau De Marsac N."/>
            <person name="Huntemann M."/>
            <person name="Wei C.-L."/>
            <person name="Han J."/>
            <person name="Detter J.C."/>
            <person name="Han C."/>
            <person name="Tapia R."/>
            <person name="Chen A."/>
            <person name="Kyrpides N."/>
            <person name="Mavromatis K."/>
            <person name="Markowitz V."/>
            <person name="Szeto E."/>
            <person name="Ivanova N."/>
            <person name="Pagani I."/>
            <person name="Pati A."/>
            <person name="Goodwin L."/>
            <person name="Nordberg H.P."/>
            <person name="Cantor M.N."/>
            <person name="Hua S.X."/>
            <person name="Woyke T."/>
            <person name="Kerfeld C.A."/>
        </authorList>
    </citation>
    <scope>NUCLEOTIDE SEQUENCE [LARGE SCALE GENOMIC DNA]</scope>
    <source>
        <strain evidence="2">ATCC 27169 / PCC 6605</strain>
    </source>
</reference>
<dbReference type="Proteomes" id="UP000010366">
    <property type="component" value="Chromosome"/>
</dbReference>
<dbReference type="EMBL" id="CP003600">
    <property type="protein sequence ID" value="AFY92735.1"/>
    <property type="molecule type" value="Genomic_DNA"/>
</dbReference>
<dbReference type="HOGENOM" id="CLU_1319008_0_0_3"/>
<gene>
    <name evidence="1" type="ORF">Cha6605_1583</name>
</gene>
<dbReference type="KEGG" id="cmp:Cha6605_1583"/>
<proteinExistence type="predicted"/>
<sequence>MLHLIPSNRYTDLCTKAIESILKTYDLGHDTKDFTLCDRWDLDKLIDTQTTVPGVIENVVPSQLWDYLVEAEIGMLDDTYYWQPLPTDAWEADRVVAELEPLMTKNIKVQFLMPMTISQQQWYSMLATGMKTKTMQTIYQYGTRLDVLEPLEMSTLVYTLPDRSLHRSLMVAFTRLTPKTRSTVKEIIRVFIEPLDAILAEYRRLPELF</sequence>
<name>K9UD41_CHAP6</name>
<dbReference type="AlphaFoldDB" id="K9UD41"/>
<keyword evidence="2" id="KW-1185">Reference proteome</keyword>